<dbReference type="PANTHER" id="PTHR23291:SF50">
    <property type="entry name" value="PROTEIN LIFEGUARD 4"/>
    <property type="match status" value="1"/>
</dbReference>
<proteinExistence type="inferred from homology"/>
<dbReference type="eggNOG" id="COG0670">
    <property type="taxonomic scope" value="Bacteria"/>
</dbReference>
<sequence>MAFGQEPRNTNLGNPQYNTADYNNQMNYSQQPIQPQANYQYTQYTQGGAAGVGASMSAERQQEYAKAYHSSVTRSYGEMTIGLLVTAAVAIVTQMTGLYIAFIAKTGIIGVFAPLVIEIVLAIALGARITKMKTSTARVMFYIYAALMGFSLSVIFAVYDLGTIGIALALCAGFFFALTMLGMTTKVDLLKAGPILGVGLIVLIIAEVLLMIFAPGQTTLMLVSAIGLILFAGFTVYDAQQTRAIFAQYSGQDPEIIKKISILCALNLYLDFVNMFLYILQLLGNRE</sequence>
<dbReference type="AlphaFoldDB" id="C4FEE3"/>
<feature type="transmembrane region" description="Helical" evidence="6">
    <location>
        <begin position="260"/>
        <end position="280"/>
    </location>
</feature>
<evidence type="ECO:0008006" key="9">
    <source>
        <dbReference type="Google" id="ProtNLM"/>
    </source>
</evidence>
<feature type="transmembrane region" description="Helical" evidence="6">
    <location>
        <begin position="164"/>
        <end position="183"/>
    </location>
</feature>
<dbReference type="Proteomes" id="UP000006408">
    <property type="component" value="Unassembled WGS sequence"/>
</dbReference>
<dbReference type="RefSeq" id="WP_003825988.1">
    <property type="nucleotide sequence ID" value="NZ_AP012322.1"/>
</dbReference>
<dbReference type="PATRIC" id="fig|518635.17.peg.626"/>
<comment type="subcellular location">
    <subcellularLocation>
        <location evidence="1">Membrane</location>
        <topology evidence="1">Multi-pass membrane protein</topology>
    </subcellularLocation>
</comment>
<evidence type="ECO:0000256" key="2">
    <source>
        <dbReference type="ARBA" id="ARBA00010350"/>
    </source>
</evidence>
<dbReference type="GeneID" id="42864951"/>
<organism evidence="7 8">
    <name type="scientific">Bifidobacterium angulatum DSM 20098 = JCM 7096</name>
    <dbReference type="NCBI Taxonomy" id="518635"/>
    <lineage>
        <taxon>Bacteria</taxon>
        <taxon>Bacillati</taxon>
        <taxon>Actinomycetota</taxon>
        <taxon>Actinomycetes</taxon>
        <taxon>Bifidobacteriales</taxon>
        <taxon>Bifidobacteriaceae</taxon>
        <taxon>Bifidobacterium</taxon>
    </lineage>
</organism>
<keyword evidence="5 6" id="KW-0472">Membrane</keyword>
<evidence type="ECO:0000256" key="3">
    <source>
        <dbReference type="ARBA" id="ARBA00022692"/>
    </source>
</evidence>
<dbReference type="PANTHER" id="PTHR23291">
    <property type="entry name" value="BAX INHIBITOR-RELATED"/>
    <property type="match status" value="1"/>
</dbReference>
<feature type="transmembrane region" description="Helical" evidence="6">
    <location>
        <begin position="195"/>
        <end position="214"/>
    </location>
</feature>
<keyword evidence="4 6" id="KW-1133">Transmembrane helix</keyword>
<comment type="caution">
    <text evidence="7">The sequence shown here is derived from an EMBL/GenBank/DDBJ whole genome shotgun (WGS) entry which is preliminary data.</text>
</comment>
<evidence type="ECO:0000313" key="8">
    <source>
        <dbReference type="Proteomes" id="UP000006408"/>
    </source>
</evidence>
<accession>C4FEE3</accession>
<dbReference type="KEGG" id="bang:BBAG_0604"/>
<dbReference type="GO" id="GO:0016020">
    <property type="term" value="C:membrane"/>
    <property type="evidence" value="ECO:0007669"/>
    <property type="project" value="UniProtKB-SubCell"/>
</dbReference>
<dbReference type="EMBL" id="ABYS02000004">
    <property type="protein sequence ID" value="EEP21324.1"/>
    <property type="molecule type" value="Genomic_DNA"/>
</dbReference>
<dbReference type="InterPro" id="IPR006214">
    <property type="entry name" value="Bax_inhibitor_1-related"/>
</dbReference>
<evidence type="ECO:0000256" key="6">
    <source>
        <dbReference type="RuleBase" id="RU004379"/>
    </source>
</evidence>
<dbReference type="HOGENOM" id="CLU_058671_1_0_11"/>
<dbReference type="Pfam" id="PF01027">
    <property type="entry name" value="Bax1-I"/>
    <property type="match status" value="1"/>
</dbReference>
<reference evidence="7" key="1">
    <citation type="submission" date="2009-04" db="EMBL/GenBank/DDBJ databases">
        <authorList>
            <person name="Weinstock G."/>
            <person name="Sodergren E."/>
            <person name="Clifton S."/>
            <person name="Fulton L."/>
            <person name="Fulton B."/>
            <person name="Courtney L."/>
            <person name="Fronick C."/>
            <person name="Harrison M."/>
            <person name="Strong C."/>
            <person name="Farmer C."/>
            <person name="Delahaunty K."/>
            <person name="Markovic C."/>
            <person name="Hall O."/>
            <person name="Minx P."/>
            <person name="Tomlinson C."/>
            <person name="Mitreva M."/>
            <person name="Nelson J."/>
            <person name="Hou S."/>
            <person name="Wollam A."/>
            <person name="Pepin K.H."/>
            <person name="Johnson M."/>
            <person name="Bhonagiri V."/>
            <person name="Nash W.E."/>
            <person name="Warren W."/>
            <person name="Chinwalla A."/>
            <person name="Mardis E.R."/>
            <person name="Wilson R.K."/>
        </authorList>
    </citation>
    <scope>NUCLEOTIDE SEQUENCE [LARGE SCALE GENOMIC DNA]</scope>
    <source>
        <strain evidence="7">DSM 20098</strain>
    </source>
</reference>
<feature type="transmembrane region" description="Helical" evidence="6">
    <location>
        <begin position="81"/>
        <end position="102"/>
    </location>
</feature>
<evidence type="ECO:0000256" key="5">
    <source>
        <dbReference type="ARBA" id="ARBA00023136"/>
    </source>
</evidence>
<name>C4FEE3_9BIFI</name>
<feature type="transmembrane region" description="Helical" evidence="6">
    <location>
        <begin position="139"/>
        <end position="158"/>
    </location>
</feature>
<evidence type="ECO:0000256" key="1">
    <source>
        <dbReference type="ARBA" id="ARBA00004141"/>
    </source>
</evidence>
<evidence type="ECO:0000256" key="4">
    <source>
        <dbReference type="ARBA" id="ARBA00022989"/>
    </source>
</evidence>
<gene>
    <name evidence="7" type="ORF">BIFANG_02683</name>
</gene>
<keyword evidence="3 6" id="KW-0812">Transmembrane</keyword>
<feature type="transmembrane region" description="Helical" evidence="6">
    <location>
        <begin position="108"/>
        <end position="127"/>
    </location>
</feature>
<comment type="similarity">
    <text evidence="2 6">Belongs to the BI1 family.</text>
</comment>
<keyword evidence="8" id="KW-1185">Reference proteome</keyword>
<evidence type="ECO:0000313" key="7">
    <source>
        <dbReference type="EMBL" id="EEP21324.1"/>
    </source>
</evidence>
<feature type="transmembrane region" description="Helical" evidence="6">
    <location>
        <begin position="220"/>
        <end position="239"/>
    </location>
</feature>
<dbReference type="CDD" id="cd10432">
    <property type="entry name" value="BI-1-like_bacterial"/>
    <property type="match status" value="1"/>
</dbReference>
<protein>
    <recommendedName>
        <fullName evidence="9">Inhibitor of apoptosis-promoting Bax1</fullName>
    </recommendedName>
</protein>